<dbReference type="Proteomes" id="UP000241690">
    <property type="component" value="Unassembled WGS sequence"/>
</dbReference>
<keyword evidence="3" id="KW-1185">Reference proteome</keyword>
<evidence type="ECO:0000256" key="1">
    <source>
        <dbReference type="SAM" id="MobiDB-lite"/>
    </source>
</evidence>
<dbReference type="EMBL" id="KZ679685">
    <property type="protein sequence ID" value="PTB51789.1"/>
    <property type="molecule type" value="Genomic_DNA"/>
</dbReference>
<gene>
    <name evidence="2" type="ORF">M431DRAFT_18995</name>
</gene>
<dbReference type="AlphaFoldDB" id="A0A2T4A406"/>
<feature type="compositionally biased region" description="Basic and acidic residues" evidence="1">
    <location>
        <begin position="204"/>
        <end position="215"/>
    </location>
</feature>
<sequence length="303" mass="33497">MAPSKPEPTTAKKTAAKRTPIAKKAISKPNSKKYFSANDGIYRSFVRACKNGIEDSEKGPTATQLAGALLGMEDLSEEYLPTEWKDYAEANPEIARTIRRTVAELRTPEGEKFGVELKDADVKMDKYLIISNPDYGAADVEDSEVSGKDDEVDGKIDEDARLRELEERKSRFRLLIMAADAESSVAKSPSPINHQEAASQTGEHGTETIHLDENAHPTMTDVPPGWEDYADIFTSDYNQGNNINDTGHHNLLDPVFQRVPGHEQEEPEREVGQDIAINPALDIGHEEVNTTLNGEANVEPHME</sequence>
<proteinExistence type="predicted"/>
<reference evidence="2 3" key="1">
    <citation type="submission" date="2016-07" db="EMBL/GenBank/DDBJ databases">
        <title>Multiple horizontal gene transfer events from other fungi enriched the ability of initially mycotrophic Trichoderma (Ascomycota) to feed on dead plant biomass.</title>
        <authorList>
            <consortium name="DOE Joint Genome Institute"/>
            <person name="Aerts A."/>
            <person name="Atanasova L."/>
            <person name="Chenthamara K."/>
            <person name="Zhang J."/>
            <person name="Grujic M."/>
            <person name="Henrissat B."/>
            <person name="Kuo A."/>
            <person name="Salamov A."/>
            <person name="Lipzen A."/>
            <person name="Labutti K."/>
            <person name="Barry K."/>
            <person name="Miao Y."/>
            <person name="Rahimi M.J."/>
            <person name="Shen Q."/>
            <person name="Grigoriev I.V."/>
            <person name="Kubicek C.P."/>
            <person name="Druzhinina I.S."/>
        </authorList>
    </citation>
    <scope>NUCLEOTIDE SEQUENCE [LARGE SCALE GENOMIC DNA]</scope>
    <source>
        <strain evidence="2 3">CBS 226.95</strain>
    </source>
</reference>
<evidence type="ECO:0000313" key="2">
    <source>
        <dbReference type="EMBL" id="PTB51789.1"/>
    </source>
</evidence>
<organism evidence="2 3">
    <name type="scientific">Trichoderma harzianum CBS 226.95</name>
    <dbReference type="NCBI Taxonomy" id="983964"/>
    <lineage>
        <taxon>Eukaryota</taxon>
        <taxon>Fungi</taxon>
        <taxon>Dikarya</taxon>
        <taxon>Ascomycota</taxon>
        <taxon>Pezizomycotina</taxon>
        <taxon>Sordariomycetes</taxon>
        <taxon>Hypocreomycetidae</taxon>
        <taxon>Hypocreales</taxon>
        <taxon>Hypocreaceae</taxon>
        <taxon>Trichoderma</taxon>
    </lineage>
</organism>
<name>A0A2T4A406_TRIHA</name>
<feature type="region of interest" description="Disordered" evidence="1">
    <location>
        <begin position="1"/>
        <end position="27"/>
    </location>
</feature>
<feature type="compositionally biased region" description="Polar residues" evidence="1">
    <location>
        <begin position="185"/>
        <end position="203"/>
    </location>
</feature>
<feature type="compositionally biased region" description="Low complexity" evidence="1">
    <location>
        <begin position="1"/>
        <end position="24"/>
    </location>
</feature>
<protein>
    <submittedName>
        <fullName evidence="2">Uncharacterized protein</fullName>
    </submittedName>
</protein>
<evidence type="ECO:0000313" key="3">
    <source>
        <dbReference type="Proteomes" id="UP000241690"/>
    </source>
</evidence>
<accession>A0A2T4A406</accession>
<dbReference type="GeneID" id="36621755"/>
<feature type="region of interest" description="Disordered" evidence="1">
    <location>
        <begin position="185"/>
        <end position="223"/>
    </location>
</feature>
<dbReference type="RefSeq" id="XP_024771466.1">
    <property type="nucleotide sequence ID" value="XM_024913194.1"/>
</dbReference>